<keyword evidence="5 9" id="KW-0472">Membrane</keyword>
<evidence type="ECO:0000313" key="11">
    <source>
        <dbReference type="EMBL" id="OPX56288.1"/>
    </source>
</evidence>
<name>A0A1T4M0Y7_9GAMM</name>
<dbReference type="Pfam" id="PF09976">
    <property type="entry name" value="TPR_21"/>
    <property type="match status" value="1"/>
</dbReference>
<reference evidence="11 12" key="1">
    <citation type="submission" date="2017-01" db="EMBL/GenBank/DDBJ databases">
        <title>Genome Sequencing of a Marine Spirillum, Oceanospirillum multiglobuliferum ATCC 33336, from Japan.</title>
        <authorList>
            <person name="Carney J.G."/>
            <person name="Trachtenberg A.M."/>
            <person name="Rheaume B.A."/>
            <person name="Linnane J.D."/>
            <person name="Pitts N.L."/>
            <person name="Mykles D.L."/>
            <person name="Maclea K.S."/>
        </authorList>
    </citation>
    <scope>NUCLEOTIDE SEQUENCE [LARGE SCALE GENOMIC DNA]</scope>
    <source>
        <strain evidence="11 12">ATCC 33336</strain>
    </source>
</reference>
<evidence type="ECO:0000256" key="7">
    <source>
        <dbReference type="ARBA" id="ARBA00024197"/>
    </source>
</evidence>
<comment type="subcellular location">
    <subcellularLocation>
        <location evidence="1">Cell membrane</location>
        <topology evidence="1">Single-pass type II membrane protein</topology>
    </subcellularLocation>
</comment>
<dbReference type="Gene3D" id="1.25.40.10">
    <property type="entry name" value="Tetratricopeptide repeat domain"/>
    <property type="match status" value="1"/>
</dbReference>
<dbReference type="PANTHER" id="PTHR38035:SF1">
    <property type="entry name" value="ANCILLARY SECYEG TRANSLOCON SUBUNIT"/>
    <property type="match status" value="1"/>
</dbReference>
<evidence type="ECO:0000256" key="8">
    <source>
        <dbReference type="ARBA" id="ARBA00024235"/>
    </source>
</evidence>
<sequence>MSELRTEEEQVELIKKWWAENGKTVIVALVLSIAAILGWQWWQNQQQAKVEAASEAYEQMVELMSKPELTDEQKATAQHLSTQLQSEHEGTLYANYASLFKARLQLEEKKPDDALATLKAVQAAAVNETVSEVAVLRQAQILWQQGQNDQALSLLNNLKAKTYMGEVEELKGDLLTELKQPKEAKEAYLKARAVFINLGIQRPVIDMKLADLGGAGA</sequence>
<evidence type="ECO:0000256" key="1">
    <source>
        <dbReference type="ARBA" id="ARBA00004401"/>
    </source>
</evidence>
<protein>
    <recommendedName>
        <fullName evidence="8">Ancillary SecYEG translocon subunit</fullName>
    </recommendedName>
</protein>
<dbReference type="GO" id="GO:0005886">
    <property type="term" value="C:plasma membrane"/>
    <property type="evidence" value="ECO:0007669"/>
    <property type="project" value="UniProtKB-SubCell"/>
</dbReference>
<dbReference type="OrthoDB" id="9789675at2"/>
<keyword evidence="2" id="KW-1003">Cell membrane</keyword>
<keyword evidence="12" id="KW-1185">Reference proteome</keyword>
<evidence type="ECO:0000259" key="10">
    <source>
        <dbReference type="Pfam" id="PF09976"/>
    </source>
</evidence>
<accession>A0A1T4M0Y7</accession>
<comment type="similarity">
    <text evidence="7">Belongs to the YfgM family.</text>
</comment>
<keyword evidence="4 9" id="KW-1133">Transmembrane helix</keyword>
<dbReference type="RefSeq" id="WP_078744220.1">
    <property type="nucleotide sequence ID" value="NZ_FUXG01000003.1"/>
</dbReference>
<comment type="caution">
    <text evidence="11">The sequence shown here is derived from an EMBL/GenBank/DDBJ whole genome shotgun (WGS) entry which is preliminary data.</text>
</comment>
<dbReference type="EMBL" id="MTSM01000004">
    <property type="protein sequence ID" value="OPX56288.1"/>
    <property type="molecule type" value="Genomic_DNA"/>
</dbReference>
<dbReference type="InterPro" id="IPR018704">
    <property type="entry name" value="SecYEG/CpoB_TPR"/>
</dbReference>
<keyword evidence="3 9" id="KW-0812">Transmembrane</keyword>
<evidence type="ECO:0000256" key="4">
    <source>
        <dbReference type="ARBA" id="ARBA00022989"/>
    </source>
</evidence>
<evidence type="ECO:0000256" key="5">
    <source>
        <dbReference type="ARBA" id="ARBA00023136"/>
    </source>
</evidence>
<proteinExistence type="inferred from homology"/>
<dbReference type="SUPFAM" id="SSF48452">
    <property type="entry name" value="TPR-like"/>
    <property type="match status" value="1"/>
</dbReference>
<dbReference type="InterPro" id="IPR026039">
    <property type="entry name" value="YfgM"/>
</dbReference>
<feature type="transmembrane region" description="Helical" evidence="9">
    <location>
        <begin position="24"/>
        <end position="42"/>
    </location>
</feature>
<organism evidence="11 12">
    <name type="scientific">Oceanospirillum multiglobuliferum</name>
    <dbReference type="NCBI Taxonomy" id="64969"/>
    <lineage>
        <taxon>Bacteria</taxon>
        <taxon>Pseudomonadati</taxon>
        <taxon>Pseudomonadota</taxon>
        <taxon>Gammaproteobacteria</taxon>
        <taxon>Oceanospirillales</taxon>
        <taxon>Oceanospirillaceae</taxon>
        <taxon>Oceanospirillum</taxon>
    </lineage>
</organism>
<dbReference type="Proteomes" id="UP000191418">
    <property type="component" value="Unassembled WGS sequence"/>
</dbReference>
<dbReference type="PIRSF" id="PIRSF006170">
    <property type="entry name" value="YfgM"/>
    <property type="match status" value="1"/>
</dbReference>
<keyword evidence="6" id="KW-0143">Chaperone</keyword>
<dbReference type="PANTHER" id="PTHR38035">
    <property type="entry name" value="UPF0070 PROTEIN YFGM"/>
    <property type="match status" value="1"/>
</dbReference>
<evidence type="ECO:0000256" key="2">
    <source>
        <dbReference type="ARBA" id="ARBA00022475"/>
    </source>
</evidence>
<evidence type="ECO:0000256" key="9">
    <source>
        <dbReference type="SAM" id="Phobius"/>
    </source>
</evidence>
<evidence type="ECO:0000256" key="6">
    <source>
        <dbReference type="ARBA" id="ARBA00023186"/>
    </source>
</evidence>
<evidence type="ECO:0000256" key="3">
    <source>
        <dbReference type="ARBA" id="ARBA00022692"/>
    </source>
</evidence>
<feature type="domain" description="Ancillary SecYEG translocon subunit/Cell division coordinator CpoB TPR" evidence="10">
    <location>
        <begin position="15"/>
        <end position="213"/>
    </location>
</feature>
<dbReference type="STRING" id="64969.SAMN02745127_00611"/>
<dbReference type="AlphaFoldDB" id="A0A1T4M0Y7"/>
<dbReference type="GO" id="GO:0044877">
    <property type="term" value="F:protein-containing complex binding"/>
    <property type="evidence" value="ECO:0007669"/>
    <property type="project" value="InterPro"/>
</dbReference>
<dbReference type="InterPro" id="IPR011990">
    <property type="entry name" value="TPR-like_helical_dom_sf"/>
</dbReference>
<gene>
    <name evidence="11" type="ORF">BTE48_04760</name>
</gene>
<evidence type="ECO:0000313" key="12">
    <source>
        <dbReference type="Proteomes" id="UP000191418"/>
    </source>
</evidence>